<reference evidence="1 2" key="1">
    <citation type="journal article" date="2024" name="Ann. Entomol. Soc. Am.">
        <title>Genomic analyses of the southern and eastern yellowjacket wasps (Hymenoptera: Vespidae) reveal evolutionary signatures of social life.</title>
        <authorList>
            <person name="Catto M.A."/>
            <person name="Caine P.B."/>
            <person name="Orr S.E."/>
            <person name="Hunt B.G."/>
            <person name="Goodisman M.A.D."/>
        </authorList>
    </citation>
    <scope>NUCLEOTIDE SEQUENCE [LARGE SCALE GENOMIC DNA]</scope>
    <source>
        <strain evidence="1">233</strain>
        <tissue evidence="1">Head and thorax</tissue>
    </source>
</reference>
<keyword evidence="2" id="KW-1185">Reference proteome</keyword>
<organism evidence="1 2">
    <name type="scientific">Vespula squamosa</name>
    <name type="common">Southern yellow jacket</name>
    <name type="synonym">Wasp</name>
    <dbReference type="NCBI Taxonomy" id="30214"/>
    <lineage>
        <taxon>Eukaryota</taxon>
        <taxon>Metazoa</taxon>
        <taxon>Ecdysozoa</taxon>
        <taxon>Arthropoda</taxon>
        <taxon>Hexapoda</taxon>
        <taxon>Insecta</taxon>
        <taxon>Pterygota</taxon>
        <taxon>Neoptera</taxon>
        <taxon>Endopterygota</taxon>
        <taxon>Hymenoptera</taxon>
        <taxon>Apocrita</taxon>
        <taxon>Aculeata</taxon>
        <taxon>Vespoidea</taxon>
        <taxon>Vespidae</taxon>
        <taxon>Vespinae</taxon>
        <taxon>Vespula</taxon>
    </lineage>
</organism>
<dbReference type="Proteomes" id="UP001607302">
    <property type="component" value="Unassembled WGS sequence"/>
</dbReference>
<dbReference type="AlphaFoldDB" id="A0ABD2A2X7"/>
<protein>
    <submittedName>
        <fullName evidence="1">Uncharacterized protein</fullName>
    </submittedName>
</protein>
<evidence type="ECO:0000313" key="2">
    <source>
        <dbReference type="Proteomes" id="UP001607302"/>
    </source>
</evidence>
<comment type="caution">
    <text evidence="1">The sequence shown here is derived from an EMBL/GenBank/DDBJ whole genome shotgun (WGS) entry which is preliminary data.</text>
</comment>
<sequence length="71" mass="8303">MEFKSFLVLRHSSSSRTFSSSFVIVVHSIKMARHFPWFFIIVVKPAWYRKNVSGLVEVFQRPALASDLKEE</sequence>
<evidence type="ECO:0000313" key="1">
    <source>
        <dbReference type="EMBL" id="KAL2714975.1"/>
    </source>
</evidence>
<gene>
    <name evidence="1" type="ORF">V1478_014673</name>
</gene>
<name>A0ABD2A2X7_VESSQ</name>
<proteinExistence type="predicted"/>
<dbReference type="EMBL" id="JAUDFV010000155">
    <property type="protein sequence ID" value="KAL2714975.1"/>
    <property type="molecule type" value="Genomic_DNA"/>
</dbReference>
<accession>A0ABD2A2X7</accession>